<dbReference type="Proteomes" id="UP000277580">
    <property type="component" value="Unassembled WGS sequence"/>
</dbReference>
<dbReference type="PANTHER" id="PTHR39214:SF1">
    <property type="entry name" value="MICROBODY (PEROXISOME) BIOGENESIS PROTEIN PEROXIN 8 (EUROFUNG)"/>
    <property type="match status" value="1"/>
</dbReference>
<reference evidence="1 2" key="1">
    <citation type="journal article" date="2018" name="Nat. Ecol. Evol.">
        <title>Pezizomycetes genomes reveal the molecular basis of ectomycorrhizal truffle lifestyle.</title>
        <authorList>
            <person name="Murat C."/>
            <person name="Payen T."/>
            <person name="Noel B."/>
            <person name="Kuo A."/>
            <person name="Morin E."/>
            <person name="Chen J."/>
            <person name="Kohler A."/>
            <person name="Krizsan K."/>
            <person name="Balestrini R."/>
            <person name="Da Silva C."/>
            <person name="Montanini B."/>
            <person name="Hainaut M."/>
            <person name="Levati E."/>
            <person name="Barry K.W."/>
            <person name="Belfiori B."/>
            <person name="Cichocki N."/>
            <person name="Clum A."/>
            <person name="Dockter R.B."/>
            <person name="Fauchery L."/>
            <person name="Guy J."/>
            <person name="Iotti M."/>
            <person name="Le Tacon F."/>
            <person name="Lindquist E.A."/>
            <person name="Lipzen A."/>
            <person name="Malagnac F."/>
            <person name="Mello A."/>
            <person name="Molinier V."/>
            <person name="Miyauchi S."/>
            <person name="Poulain J."/>
            <person name="Riccioni C."/>
            <person name="Rubini A."/>
            <person name="Sitrit Y."/>
            <person name="Splivallo R."/>
            <person name="Traeger S."/>
            <person name="Wang M."/>
            <person name="Zifcakova L."/>
            <person name="Wipf D."/>
            <person name="Zambonelli A."/>
            <person name="Paolocci F."/>
            <person name="Nowrousian M."/>
            <person name="Ottonello S."/>
            <person name="Baldrian P."/>
            <person name="Spatafora J.W."/>
            <person name="Henrissat B."/>
            <person name="Nagy L.G."/>
            <person name="Aury J.M."/>
            <person name="Wincker P."/>
            <person name="Grigoriev I.V."/>
            <person name="Bonfante P."/>
            <person name="Martin F.M."/>
        </authorList>
    </citation>
    <scope>NUCLEOTIDE SEQUENCE [LARGE SCALE GENOMIC DNA]</scope>
    <source>
        <strain evidence="1 2">CCBAS932</strain>
    </source>
</reference>
<dbReference type="PANTHER" id="PTHR39214">
    <property type="entry name" value="MICROBODY (PEROXISOME) BIOGENESIS PROTEIN PEROXIN 8 (EUROFUNG)"/>
    <property type="match status" value="1"/>
</dbReference>
<dbReference type="OrthoDB" id="2357318at2759"/>
<evidence type="ECO:0000313" key="1">
    <source>
        <dbReference type="EMBL" id="RPB08933.1"/>
    </source>
</evidence>
<keyword evidence="2" id="KW-1185">Reference proteome</keyword>
<name>A0A3N4KEJ0_9PEZI</name>
<dbReference type="InterPro" id="IPR055334">
    <property type="entry name" value="PEX8-like"/>
</dbReference>
<dbReference type="AlphaFoldDB" id="A0A3N4KEJ0"/>
<accession>A0A3N4KEJ0</accession>
<dbReference type="EMBL" id="ML119157">
    <property type="protein sequence ID" value="RPB08933.1"/>
    <property type="molecule type" value="Genomic_DNA"/>
</dbReference>
<organism evidence="1 2">
    <name type="scientific">Morchella conica CCBAS932</name>
    <dbReference type="NCBI Taxonomy" id="1392247"/>
    <lineage>
        <taxon>Eukaryota</taxon>
        <taxon>Fungi</taxon>
        <taxon>Dikarya</taxon>
        <taxon>Ascomycota</taxon>
        <taxon>Pezizomycotina</taxon>
        <taxon>Pezizomycetes</taxon>
        <taxon>Pezizales</taxon>
        <taxon>Morchellaceae</taxon>
        <taxon>Morchella</taxon>
    </lineage>
</organism>
<gene>
    <name evidence="1" type="ORF">P167DRAFT_511562</name>
</gene>
<protein>
    <recommendedName>
        <fullName evidence="3">Peroxisomal membrane protein Pex17</fullName>
    </recommendedName>
</protein>
<evidence type="ECO:0000313" key="2">
    <source>
        <dbReference type="Proteomes" id="UP000277580"/>
    </source>
</evidence>
<evidence type="ECO:0008006" key="3">
    <source>
        <dbReference type="Google" id="ProtNLM"/>
    </source>
</evidence>
<dbReference type="Pfam" id="PF26001">
    <property type="entry name" value="Pex8"/>
    <property type="match status" value="1"/>
</dbReference>
<proteinExistence type="predicted"/>
<dbReference type="STRING" id="1392247.A0A3N4KEJ0"/>
<dbReference type="InParanoid" id="A0A3N4KEJ0"/>
<sequence>MVVDRRLDNILRILLQPGQADPNSADASRVYASAATVLATLTNPLNVSLLSTQILISPAIWENFDGLKAGLRVFGVFQSATLGKIENQDSISILSVEEWINAIVRGANNNVPRWKHLLLLGGILSADQERSHLPRVTRRSLEEAFCRAVNLSVETNETNELEADTLSLILSHAMQSLSRKAKEVINYDALLPVVIKSIYYSREGFQSGYFLSTIDHDIMNIEGKLAWPSKSNSFLELQNRSGRPMFAAMSGLARLAAASIRHAQEPAVLHAFLESLLNFSHILTAQWKMNGLSEIPMSEEANLVDEDSLKATIPVVWQILKSILFASTLILQELMSRVAESPALCDSENGPMIASKVLHVLRGFYFITSRLGPNAFSSYNFVYFAAIDILSSYPPQAEEFVKGIVPTEAGSIPKKLPDRILDLFFLNTVEHFSLSISQSVNEEIVIPATSPYLAGGLEASLHAHFEAAHSVMLSIISSPSSAELGSRILPFYIESAFEAFPTSLSARQFRLAFGTIIRECSPPQPISKLQPHLTDVILEILCDRAARASTEPLPNLVDEGAVGLSEKDVCILALIDGLPSMQVNAMERWLEPTAELLDMVENPGSKLRIRERFWDVLSSELDVERAEVAVKWWTMGGREKVLFGKEKPEGVEGIRSML</sequence>